<accession>A0A7Y4LA17</accession>
<keyword evidence="1" id="KW-0472">Membrane</keyword>
<keyword evidence="3" id="KW-1185">Reference proteome</keyword>
<sequence>MFLNSVSIFLIGNIRIHFWDVIVFKFFLGLVIINLFLFGLGAGWFGFKPSEVEIGAHTKAPTEFRPQAIRFTNE</sequence>
<dbReference type="AlphaFoldDB" id="A0A7Y4LA17"/>
<dbReference type="EMBL" id="JABGBO010000001">
    <property type="protein sequence ID" value="NOL48681.1"/>
    <property type="molecule type" value="Genomic_DNA"/>
</dbReference>
<gene>
    <name evidence="2" type="ORF">HKX40_00810</name>
</gene>
<organism evidence="2 3">
    <name type="scientific">Pelistega europaea</name>
    <dbReference type="NCBI Taxonomy" id="106147"/>
    <lineage>
        <taxon>Bacteria</taxon>
        <taxon>Pseudomonadati</taxon>
        <taxon>Pseudomonadota</taxon>
        <taxon>Betaproteobacteria</taxon>
        <taxon>Burkholderiales</taxon>
        <taxon>Alcaligenaceae</taxon>
        <taxon>Pelistega</taxon>
    </lineage>
</organism>
<evidence type="ECO:0000313" key="2">
    <source>
        <dbReference type="EMBL" id="NOL48681.1"/>
    </source>
</evidence>
<keyword evidence="1" id="KW-1133">Transmembrane helix</keyword>
<proteinExistence type="predicted"/>
<comment type="caution">
    <text evidence="2">The sequence shown here is derived from an EMBL/GenBank/DDBJ whole genome shotgun (WGS) entry which is preliminary data.</text>
</comment>
<dbReference type="Proteomes" id="UP000541421">
    <property type="component" value="Unassembled WGS sequence"/>
</dbReference>
<name>A0A7Y4LA17_9BURK</name>
<dbReference type="RefSeq" id="WP_171587666.1">
    <property type="nucleotide sequence ID" value="NZ_JABGBO010000001.1"/>
</dbReference>
<reference evidence="2 3" key="1">
    <citation type="submission" date="2020-05" db="EMBL/GenBank/DDBJ databases">
        <authorList>
            <person name="Niu N."/>
        </authorList>
    </citation>
    <scope>NUCLEOTIDE SEQUENCE [LARGE SCALE GENOMIC DNA]</scope>
    <source>
        <strain evidence="2 3">LMG10982</strain>
    </source>
</reference>
<evidence type="ECO:0000256" key="1">
    <source>
        <dbReference type="SAM" id="Phobius"/>
    </source>
</evidence>
<keyword evidence="1" id="KW-0812">Transmembrane</keyword>
<protein>
    <submittedName>
        <fullName evidence="2">Uncharacterized protein</fullName>
    </submittedName>
</protein>
<evidence type="ECO:0000313" key="3">
    <source>
        <dbReference type="Proteomes" id="UP000541421"/>
    </source>
</evidence>
<feature type="transmembrane region" description="Helical" evidence="1">
    <location>
        <begin position="21"/>
        <end position="45"/>
    </location>
</feature>